<comment type="caution">
    <text evidence="2">The sequence shown here is derived from an EMBL/GenBank/DDBJ whole genome shotgun (WGS) entry which is preliminary data.</text>
</comment>
<protein>
    <recommendedName>
        <fullName evidence="1">N-acetyltransferase domain-containing protein</fullName>
    </recommendedName>
</protein>
<dbReference type="SUPFAM" id="SSF55729">
    <property type="entry name" value="Acyl-CoA N-acyltransferases (Nat)"/>
    <property type="match status" value="1"/>
</dbReference>
<evidence type="ECO:0000313" key="3">
    <source>
        <dbReference type="Proteomes" id="UP000727456"/>
    </source>
</evidence>
<dbReference type="RefSeq" id="WP_167074120.1">
    <property type="nucleotide sequence ID" value="NZ_JAAOZC010000007.1"/>
</dbReference>
<evidence type="ECO:0000259" key="1">
    <source>
        <dbReference type="PROSITE" id="PS51186"/>
    </source>
</evidence>
<name>A0ABX0TVB3_9SPHN</name>
<dbReference type="PANTHER" id="PTHR41368">
    <property type="entry name" value="PROTEIN YGHO"/>
    <property type="match status" value="1"/>
</dbReference>
<organism evidence="2 3">
    <name type="scientific">Sphingomonas vulcanisoli</name>
    <dbReference type="NCBI Taxonomy" id="1658060"/>
    <lineage>
        <taxon>Bacteria</taxon>
        <taxon>Pseudomonadati</taxon>
        <taxon>Pseudomonadota</taxon>
        <taxon>Alphaproteobacteria</taxon>
        <taxon>Sphingomonadales</taxon>
        <taxon>Sphingomonadaceae</taxon>
        <taxon>Sphingomonas</taxon>
    </lineage>
</organism>
<proteinExistence type="predicted"/>
<sequence length="389" mass="44015">MSQEIVIRPANTKADRKAFVDLPFRLYKDDPNWIPPLKGEAYGVITPGKNPFFEHAEVQLYLAERDGQVVGRISAHIDRLWQGMPVEKGGGADSGNWGFLDAESEEIADLLIAKAEEWLRGMGVKRVLAPVSLSIWEEPGLLIKGHDHPPLVMMGHDDPRYEAWVEGAGYAKVKDLHTWDIDIRIPYNEMLQRVIAAGHKNPRISFRKVNKKKFDEEAAIILDILNDAWSSNWGFVPITPSEIAFTGKKLKPIVFEDLIMIAEYDGEPVAFMMTLPDVHELQADLKGNLFPFNFVKLLWRLNGGLSGKPKTKSVRVPLMGVRKKLQSTRMASQLVFTMIEQTRIDAHKLYGADRAEIGWILEDNQGMNSIAETIKAKINKTYRIYEKAI</sequence>
<dbReference type="InterPro" id="IPR016181">
    <property type="entry name" value="Acyl_CoA_acyltransferase"/>
</dbReference>
<gene>
    <name evidence="2" type="ORF">FHS31_002588</name>
</gene>
<dbReference type="InterPro" id="IPR039968">
    <property type="entry name" value="BcerS-like"/>
</dbReference>
<dbReference type="EMBL" id="JAAOZC010000007">
    <property type="protein sequence ID" value="NIJ08958.1"/>
    <property type="molecule type" value="Genomic_DNA"/>
</dbReference>
<dbReference type="InterPro" id="IPR000182">
    <property type="entry name" value="GNAT_dom"/>
</dbReference>
<reference evidence="2 3" key="1">
    <citation type="submission" date="2020-03" db="EMBL/GenBank/DDBJ databases">
        <title>Genomic Encyclopedia of Type Strains, Phase III (KMG-III): the genomes of soil and plant-associated and newly described type strains.</title>
        <authorList>
            <person name="Whitman W."/>
        </authorList>
    </citation>
    <scope>NUCLEOTIDE SEQUENCE [LARGE SCALE GENOMIC DNA]</scope>
    <source>
        <strain evidence="2 3">CECT 8804</strain>
    </source>
</reference>
<dbReference type="PROSITE" id="PS51186">
    <property type="entry name" value="GNAT"/>
    <property type="match status" value="1"/>
</dbReference>
<dbReference type="Proteomes" id="UP000727456">
    <property type="component" value="Unassembled WGS sequence"/>
</dbReference>
<dbReference type="Gene3D" id="3.40.630.30">
    <property type="match status" value="1"/>
</dbReference>
<evidence type="ECO:0000313" key="2">
    <source>
        <dbReference type="EMBL" id="NIJ08958.1"/>
    </source>
</evidence>
<keyword evidence="3" id="KW-1185">Reference proteome</keyword>
<accession>A0ABX0TVB3</accession>
<dbReference type="PANTHER" id="PTHR41368:SF1">
    <property type="entry name" value="PROTEIN YGHO"/>
    <property type="match status" value="1"/>
</dbReference>
<feature type="domain" description="N-acetyltransferase" evidence="1">
    <location>
        <begin position="5"/>
        <end position="192"/>
    </location>
</feature>